<dbReference type="NCBIfam" id="TIGR02499">
    <property type="entry name" value="HrpE_YscL_not"/>
    <property type="match status" value="1"/>
</dbReference>
<keyword evidence="7" id="KW-1005">Bacterial flagellum biogenesis</keyword>
<keyword evidence="12" id="KW-0175">Coiled coil</keyword>
<accession>A0A0F6SG79</accession>
<feature type="domain" description="Flagellar assembly protein FliH/Type III secretion system HrpE" evidence="13">
    <location>
        <begin position="69"/>
        <end position="184"/>
    </location>
</feature>
<dbReference type="InterPro" id="IPR018035">
    <property type="entry name" value="Flagellar_FliH/T3SS_HrpE"/>
</dbReference>
<dbReference type="GO" id="GO:0005829">
    <property type="term" value="C:cytosol"/>
    <property type="evidence" value="ECO:0007669"/>
    <property type="project" value="TreeGrafter"/>
</dbReference>
<comment type="similarity">
    <text evidence="10">Belongs to the SctL stator family.</text>
</comment>
<keyword evidence="15" id="KW-1185">Reference proteome</keyword>
<feature type="coiled-coil region" evidence="12">
    <location>
        <begin position="27"/>
        <end position="65"/>
    </location>
</feature>
<evidence type="ECO:0000256" key="1">
    <source>
        <dbReference type="ARBA" id="ARBA00003041"/>
    </source>
</evidence>
<evidence type="ECO:0000256" key="3">
    <source>
        <dbReference type="ARBA" id="ARBA00006602"/>
    </source>
</evidence>
<keyword evidence="9" id="KW-1006">Bacterial flagellum protein export</keyword>
<dbReference type="PANTHER" id="PTHR34982">
    <property type="entry name" value="YOP PROTEINS TRANSLOCATION PROTEIN L"/>
    <property type="match status" value="1"/>
</dbReference>
<evidence type="ECO:0000256" key="11">
    <source>
        <dbReference type="ARBA" id="ARBA00040494"/>
    </source>
</evidence>
<comment type="similarity">
    <text evidence="3">Belongs to the FliH family.</text>
</comment>
<evidence type="ECO:0000313" key="14">
    <source>
        <dbReference type="EMBL" id="AKF08224.1"/>
    </source>
</evidence>
<dbReference type="PANTHER" id="PTHR34982:SF1">
    <property type="entry name" value="FLAGELLAR ASSEMBLY PROTEIN FLIH"/>
    <property type="match status" value="1"/>
</dbReference>
<name>A0A0F6SG79_9BACT</name>
<organism evidence="14 15">
    <name type="scientific">Sandaracinus amylolyticus</name>
    <dbReference type="NCBI Taxonomy" id="927083"/>
    <lineage>
        <taxon>Bacteria</taxon>
        <taxon>Pseudomonadati</taxon>
        <taxon>Myxococcota</taxon>
        <taxon>Polyangia</taxon>
        <taxon>Polyangiales</taxon>
        <taxon>Sandaracinaceae</taxon>
        <taxon>Sandaracinus</taxon>
    </lineage>
</organism>
<keyword evidence="14" id="KW-0282">Flagellum</keyword>
<dbReference type="EMBL" id="CP011125">
    <property type="protein sequence ID" value="AKF08224.1"/>
    <property type="molecule type" value="Genomic_DNA"/>
</dbReference>
<evidence type="ECO:0000256" key="5">
    <source>
        <dbReference type="ARBA" id="ARBA00022448"/>
    </source>
</evidence>
<keyword evidence="6" id="KW-0963">Cytoplasm</keyword>
<gene>
    <name evidence="14" type="ORF">DB32_005373</name>
</gene>
<dbReference type="STRING" id="927083.DB32_005373"/>
<sequence>MGAWMSRVIRGPGAPPRVVPAEVVDARAEAERIVEAARREAEALLEGARAECERLRAEARAEGAASGLAQAAALLVEARRARDGALVGIERDAQTLALAAAERIVGEAITIEPARVVAIVRDVIARARRARAIELRVHPEDARALEGAIEPSVRVIEDASITRGGCVMRSELGTVDARVEVRIDAMARMLGCERP</sequence>
<comment type="subcellular location">
    <subcellularLocation>
        <location evidence="2">Cytoplasm</location>
    </subcellularLocation>
</comment>
<protein>
    <recommendedName>
        <fullName evidence="4">Flagellar assembly protein FliH</fullName>
    </recommendedName>
    <alternativeName>
        <fullName evidence="11">Type 3 secretion system stator protein</fullName>
    </alternativeName>
</protein>
<dbReference type="KEGG" id="samy:DB32_005373"/>
<evidence type="ECO:0000256" key="2">
    <source>
        <dbReference type="ARBA" id="ARBA00004496"/>
    </source>
</evidence>
<evidence type="ECO:0000256" key="12">
    <source>
        <dbReference type="SAM" id="Coils"/>
    </source>
</evidence>
<evidence type="ECO:0000256" key="4">
    <source>
        <dbReference type="ARBA" id="ARBA00016507"/>
    </source>
</evidence>
<dbReference type="Pfam" id="PF02108">
    <property type="entry name" value="FliH"/>
    <property type="match status" value="1"/>
</dbReference>
<proteinExistence type="inferred from homology"/>
<keyword evidence="14" id="KW-0969">Cilium</keyword>
<reference evidence="14 15" key="1">
    <citation type="submission" date="2015-03" db="EMBL/GenBank/DDBJ databases">
        <title>Genome assembly of Sandaracinus amylolyticus DSM 53668.</title>
        <authorList>
            <person name="Sharma G."/>
            <person name="Subramanian S."/>
        </authorList>
    </citation>
    <scope>NUCLEOTIDE SEQUENCE [LARGE SCALE GENOMIC DNA]</scope>
    <source>
        <strain evidence="14 15">DSM 53668</strain>
    </source>
</reference>
<dbReference type="InterPro" id="IPR012842">
    <property type="entry name" value="T3SS_SctL/SctL2"/>
</dbReference>
<evidence type="ECO:0000256" key="7">
    <source>
        <dbReference type="ARBA" id="ARBA00022795"/>
    </source>
</evidence>
<keyword evidence="8" id="KW-0653">Protein transport</keyword>
<comment type="function">
    <text evidence="1">Needed for flagellar regrowth and assembly.</text>
</comment>
<evidence type="ECO:0000256" key="9">
    <source>
        <dbReference type="ARBA" id="ARBA00023225"/>
    </source>
</evidence>
<evidence type="ECO:0000256" key="6">
    <source>
        <dbReference type="ARBA" id="ARBA00022490"/>
    </source>
</evidence>
<evidence type="ECO:0000313" key="15">
    <source>
        <dbReference type="Proteomes" id="UP000034883"/>
    </source>
</evidence>
<dbReference type="InterPro" id="IPR051472">
    <property type="entry name" value="T3SS_Stator/FliH"/>
</dbReference>
<dbReference type="GO" id="GO:0044781">
    <property type="term" value="P:bacterial-type flagellum organization"/>
    <property type="evidence" value="ECO:0007669"/>
    <property type="project" value="UniProtKB-KW"/>
</dbReference>
<dbReference type="Gene3D" id="1.20.5.2950">
    <property type="match status" value="1"/>
</dbReference>
<evidence type="ECO:0000256" key="8">
    <source>
        <dbReference type="ARBA" id="ARBA00022927"/>
    </source>
</evidence>
<dbReference type="Proteomes" id="UP000034883">
    <property type="component" value="Chromosome"/>
</dbReference>
<keyword evidence="5" id="KW-0813">Transport</keyword>
<evidence type="ECO:0000256" key="10">
    <source>
        <dbReference type="ARBA" id="ARBA00024335"/>
    </source>
</evidence>
<dbReference type="AlphaFoldDB" id="A0A0F6SG79"/>
<dbReference type="GO" id="GO:0030254">
    <property type="term" value="P:protein secretion by the type III secretion system"/>
    <property type="evidence" value="ECO:0007669"/>
    <property type="project" value="InterPro"/>
</dbReference>
<evidence type="ECO:0000259" key="13">
    <source>
        <dbReference type="Pfam" id="PF02108"/>
    </source>
</evidence>
<keyword evidence="14" id="KW-0966">Cell projection</keyword>